<keyword evidence="1" id="KW-0812">Transmembrane</keyword>
<keyword evidence="1" id="KW-0472">Membrane</keyword>
<evidence type="ECO:0000256" key="1">
    <source>
        <dbReference type="SAM" id="Phobius"/>
    </source>
</evidence>
<dbReference type="AlphaFoldDB" id="K2K3A6"/>
<keyword evidence="1" id="KW-1133">Transmembrane helix</keyword>
<proteinExistence type="predicted"/>
<dbReference type="EMBL" id="AMRK01000004">
    <property type="protein sequence ID" value="EKE71970.1"/>
    <property type="molecule type" value="Genomic_DNA"/>
</dbReference>
<gene>
    <name evidence="2" type="ORF">B30_09378</name>
</gene>
<dbReference type="RefSeq" id="WP_009571815.1">
    <property type="nucleotide sequence ID" value="NZ_AMRK01000004.1"/>
</dbReference>
<accession>K2K3A6</accession>
<feature type="transmembrane region" description="Helical" evidence="1">
    <location>
        <begin position="26"/>
        <end position="49"/>
    </location>
</feature>
<protein>
    <submittedName>
        <fullName evidence="2">Uncharacterized protein</fullName>
    </submittedName>
</protein>
<evidence type="ECO:0000313" key="2">
    <source>
        <dbReference type="EMBL" id="EKE71970.1"/>
    </source>
</evidence>
<organism evidence="2 3">
    <name type="scientific">Celeribacter baekdonensis B30</name>
    <dbReference type="NCBI Taxonomy" id="1208323"/>
    <lineage>
        <taxon>Bacteria</taxon>
        <taxon>Pseudomonadati</taxon>
        <taxon>Pseudomonadota</taxon>
        <taxon>Alphaproteobacteria</taxon>
        <taxon>Rhodobacterales</taxon>
        <taxon>Roseobacteraceae</taxon>
        <taxon>Celeribacter</taxon>
    </lineage>
</organism>
<sequence>MKLVPLALFVIGVLLNYWVQKNDAGQFLMISTGIAAVLGLGWSFVQYVLTPINRTRNRIFGNSSIKLYSDLYKGDDE</sequence>
<reference evidence="2 3" key="1">
    <citation type="submission" date="2012-09" db="EMBL/GenBank/DDBJ databases">
        <title>Celeribacter baekdonensis B30 Genome Sequencing.</title>
        <authorList>
            <person name="Wang W."/>
        </authorList>
    </citation>
    <scope>NUCLEOTIDE SEQUENCE [LARGE SCALE GENOMIC DNA]</scope>
    <source>
        <strain evidence="2 3">B30</strain>
    </source>
</reference>
<keyword evidence="3" id="KW-1185">Reference proteome</keyword>
<name>K2K3A6_9RHOB</name>
<evidence type="ECO:0000313" key="3">
    <source>
        <dbReference type="Proteomes" id="UP000006762"/>
    </source>
</evidence>
<dbReference type="Proteomes" id="UP000006762">
    <property type="component" value="Unassembled WGS sequence"/>
</dbReference>
<comment type="caution">
    <text evidence="2">The sequence shown here is derived from an EMBL/GenBank/DDBJ whole genome shotgun (WGS) entry which is preliminary data.</text>
</comment>